<dbReference type="EMBL" id="SSTD01008459">
    <property type="protein sequence ID" value="TYK15854.1"/>
    <property type="molecule type" value="Genomic_DNA"/>
</dbReference>
<dbReference type="Proteomes" id="UP000321947">
    <property type="component" value="Unassembled WGS sequence"/>
</dbReference>
<sequence length="169" mass="18653">MSRGKEKDDLFLYTLTSPTPSPALPSTYAPNRPPIPNIYSSRQQPQGECFVPKDSLLSNSGPGDDLAIALRKVNPNGSIACLKACLVAKGYAKTYGVDYFAVFSPIAKLPFVRGRMIKCVAFANPCFGCNALEQFGMKKSKQITRKIGSQVMQYSDDTWSTTVERWRTI</sequence>
<comment type="caution">
    <text evidence="1">The sequence shown here is derived from an EMBL/GenBank/DDBJ whole genome shotgun (WGS) entry which is preliminary data.</text>
</comment>
<evidence type="ECO:0000313" key="2">
    <source>
        <dbReference type="Proteomes" id="UP000321947"/>
    </source>
</evidence>
<keyword evidence="1" id="KW-0418">Kinase</keyword>
<name>A0A5D3CY23_CUCMM</name>
<dbReference type="AlphaFoldDB" id="A0A5D3CY23"/>
<proteinExistence type="predicted"/>
<protein>
    <submittedName>
        <fullName evidence="1">Cysteine-rich RLK (RECEPTOR-like protein kinase) 8</fullName>
    </submittedName>
</protein>
<reference evidence="1 2" key="1">
    <citation type="submission" date="2019-08" db="EMBL/GenBank/DDBJ databases">
        <title>Draft genome sequences of two oriental melons (Cucumis melo L. var makuwa).</title>
        <authorList>
            <person name="Kwon S.-Y."/>
        </authorList>
    </citation>
    <scope>NUCLEOTIDE SEQUENCE [LARGE SCALE GENOMIC DNA]</scope>
    <source>
        <strain evidence="2">cv. Chang Bougi</strain>
        <tissue evidence="1">Leaf</tissue>
    </source>
</reference>
<organism evidence="1 2">
    <name type="scientific">Cucumis melo var. makuwa</name>
    <name type="common">Oriental melon</name>
    <dbReference type="NCBI Taxonomy" id="1194695"/>
    <lineage>
        <taxon>Eukaryota</taxon>
        <taxon>Viridiplantae</taxon>
        <taxon>Streptophyta</taxon>
        <taxon>Embryophyta</taxon>
        <taxon>Tracheophyta</taxon>
        <taxon>Spermatophyta</taxon>
        <taxon>Magnoliopsida</taxon>
        <taxon>eudicotyledons</taxon>
        <taxon>Gunneridae</taxon>
        <taxon>Pentapetalae</taxon>
        <taxon>rosids</taxon>
        <taxon>fabids</taxon>
        <taxon>Cucurbitales</taxon>
        <taxon>Cucurbitaceae</taxon>
        <taxon>Benincaseae</taxon>
        <taxon>Cucumis</taxon>
    </lineage>
</organism>
<dbReference type="GO" id="GO:0016301">
    <property type="term" value="F:kinase activity"/>
    <property type="evidence" value="ECO:0007669"/>
    <property type="project" value="UniProtKB-KW"/>
</dbReference>
<evidence type="ECO:0000313" key="1">
    <source>
        <dbReference type="EMBL" id="TYK15854.1"/>
    </source>
</evidence>
<keyword evidence="1" id="KW-0808">Transferase</keyword>
<accession>A0A5D3CY23</accession>
<gene>
    <name evidence="1" type="ORF">E5676_scaffold637G00300</name>
</gene>
<keyword evidence="1" id="KW-0675">Receptor</keyword>